<sequence>MVVLRISWIVLLIVVILLTNSPIESASAARKRNLSSRDNVLRLAARNTPISFTGSSVIARDDQPAPRALRKRKLSNGKRYNNQFPKFHKRNKKYATSEI</sequence>
<evidence type="ECO:0000256" key="1">
    <source>
        <dbReference type="SAM" id="MobiDB-lite"/>
    </source>
</evidence>
<dbReference type="AlphaFoldDB" id="A0A9N9C3P8"/>
<accession>A0A9N9C3P8</accession>
<feature type="chain" id="PRO_5040218690" evidence="2">
    <location>
        <begin position="29"/>
        <end position="99"/>
    </location>
</feature>
<protein>
    <submittedName>
        <fullName evidence="3">3250_t:CDS:1</fullName>
    </submittedName>
</protein>
<keyword evidence="4" id="KW-1185">Reference proteome</keyword>
<dbReference type="EMBL" id="CAJVPQ010002183">
    <property type="protein sequence ID" value="CAG8586737.1"/>
    <property type="molecule type" value="Genomic_DNA"/>
</dbReference>
<evidence type="ECO:0000256" key="2">
    <source>
        <dbReference type="SAM" id="SignalP"/>
    </source>
</evidence>
<comment type="caution">
    <text evidence="3">The sequence shown here is derived from an EMBL/GenBank/DDBJ whole genome shotgun (WGS) entry which is preliminary data.</text>
</comment>
<dbReference type="Proteomes" id="UP000789570">
    <property type="component" value="Unassembled WGS sequence"/>
</dbReference>
<feature type="signal peptide" evidence="2">
    <location>
        <begin position="1"/>
        <end position="28"/>
    </location>
</feature>
<gene>
    <name evidence="3" type="ORF">FCALED_LOCUS7876</name>
</gene>
<name>A0A9N9C3P8_9GLOM</name>
<keyword evidence="2" id="KW-0732">Signal</keyword>
<evidence type="ECO:0000313" key="4">
    <source>
        <dbReference type="Proteomes" id="UP000789570"/>
    </source>
</evidence>
<proteinExistence type="predicted"/>
<evidence type="ECO:0000313" key="3">
    <source>
        <dbReference type="EMBL" id="CAG8586737.1"/>
    </source>
</evidence>
<feature type="region of interest" description="Disordered" evidence="1">
    <location>
        <begin position="63"/>
        <end position="99"/>
    </location>
</feature>
<organism evidence="3 4">
    <name type="scientific">Funneliformis caledonium</name>
    <dbReference type="NCBI Taxonomy" id="1117310"/>
    <lineage>
        <taxon>Eukaryota</taxon>
        <taxon>Fungi</taxon>
        <taxon>Fungi incertae sedis</taxon>
        <taxon>Mucoromycota</taxon>
        <taxon>Glomeromycotina</taxon>
        <taxon>Glomeromycetes</taxon>
        <taxon>Glomerales</taxon>
        <taxon>Glomeraceae</taxon>
        <taxon>Funneliformis</taxon>
    </lineage>
</organism>
<dbReference type="OrthoDB" id="2400578at2759"/>
<reference evidence="3" key="1">
    <citation type="submission" date="2021-06" db="EMBL/GenBank/DDBJ databases">
        <authorList>
            <person name="Kallberg Y."/>
            <person name="Tangrot J."/>
            <person name="Rosling A."/>
        </authorList>
    </citation>
    <scope>NUCLEOTIDE SEQUENCE</scope>
    <source>
        <strain evidence="3">UK204</strain>
    </source>
</reference>